<sequence>MPLCTVALCSPTRDRQTLQLEACRIVTRQLVQLLLSSHRTSVFSSPHREGVPFVLTAILNKSSSRDFWRPSLACLRQARLQFLVSTSSGIRALLAKGCGLRLTVKRAGDPQRRRGIQGRPGLDQVTFLYWNGQLCMLLQSTTSDNVDESRF</sequence>
<evidence type="ECO:0000313" key="1">
    <source>
        <dbReference type="EMBL" id="VEL41412.1"/>
    </source>
</evidence>
<dbReference type="AlphaFoldDB" id="A0A448XP19"/>
<dbReference type="EMBL" id="CAAALY010269250">
    <property type="protein sequence ID" value="VEL41412.1"/>
    <property type="molecule type" value="Genomic_DNA"/>
</dbReference>
<dbReference type="Proteomes" id="UP000784294">
    <property type="component" value="Unassembled WGS sequence"/>
</dbReference>
<protein>
    <submittedName>
        <fullName evidence="1">Uncharacterized protein</fullName>
    </submittedName>
</protein>
<evidence type="ECO:0000313" key="2">
    <source>
        <dbReference type="Proteomes" id="UP000784294"/>
    </source>
</evidence>
<organism evidence="1 2">
    <name type="scientific">Protopolystoma xenopodis</name>
    <dbReference type="NCBI Taxonomy" id="117903"/>
    <lineage>
        <taxon>Eukaryota</taxon>
        <taxon>Metazoa</taxon>
        <taxon>Spiralia</taxon>
        <taxon>Lophotrochozoa</taxon>
        <taxon>Platyhelminthes</taxon>
        <taxon>Monogenea</taxon>
        <taxon>Polyopisthocotylea</taxon>
        <taxon>Polystomatidea</taxon>
        <taxon>Polystomatidae</taxon>
        <taxon>Protopolystoma</taxon>
    </lineage>
</organism>
<reference evidence="1" key="1">
    <citation type="submission" date="2018-11" db="EMBL/GenBank/DDBJ databases">
        <authorList>
            <consortium name="Pathogen Informatics"/>
        </authorList>
    </citation>
    <scope>NUCLEOTIDE SEQUENCE</scope>
</reference>
<gene>
    <name evidence="1" type="ORF">PXEA_LOCUS34852</name>
</gene>
<name>A0A448XP19_9PLAT</name>
<keyword evidence="2" id="KW-1185">Reference proteome</keyword>
<proteinExistence type="predicted"/>
<accession>A0A448XP19</accession>
<comment type="caution">
    <text evidence="1">The sequence shown here is derived from an EMBL/GenBank/DDBJ whole genome shotgun (WGS) entry which is preliminary data.</text>
</comment>